<feature type="compositionally biased region" description="Basic residues" evidence="1">
    <location>
        <begin position="12"/>
        <end position="35"/>
    </location>
</feature>
<reference evidence="3" key="1">
    <citation type="submission" date="2014-04" db="EMBL/GenBank/DDBJ databases">
        <authorList>
            <person name="Wei Y."/>
            <person name="Huang G."/>
            <person name="Cheng X."/>
        </authorList>
    </citation>
    <scope>NUCLEOTIDE SEQUENCE [LARGE SCALE GENOMIC DNA]</scope>
</reference>
<feature type="compositionally biased region" description="Polar residues" evidence="1">
    <location>
        <begin position="1"/>
        <end position="11"/>
    </location>
</feature>
<dbReference type="Proteomes" id="UP000232922">
    <property type="component" value="Genome"/>
</dbReference>
<organism evidence="2 3">
    <name type="scientific">Heliothis virescens ascovirus 3f</name>
    <dbReference type="NCBI Taxonomy" id="328614"/>
    <lineage>
        <taxon>Viruses</taxon>
        <taxon>Varidnaviria</taxon>
        <taxon>Bamfordvirae</taxon>
        <taxon>Nucleocytoviricota</taxon>
        <taxon>Megaviricetes</taxon>
        <taxon>Pimascovirales</taxon>
        <taxon>Pimascovirales incertae sedis</taxon>
        <taxon>Ascoviridae</taxon>
        <taxon>Ascovirus</taxon>
        <taxon>Ascovirus hvav3a</taxon>
    </lineage>
</organism>
<dbReference type="KEGG" id="vg:41900742"/>
<accession>A0A171PVM9</accession>
<feature type="region of interest" description="Disordered" evidence="1">
    <location>
        <begin position="1"/>
        <end position="46"/>
    </location>
</feature>
<sequence length="147" mass="16820">MNSENGKNQHQPTKRWNHRPNARRGRGRGSNRHSNNHGGRMCPSDHARQMRCGNVDTPSCLEARSINQHFPTLLRMGNQDHSDESNLGSQRQLQNVTDTRPLVEYSKLRRYVGDCDEVTLNCDDLDALEHEYSAITHFNVLRLVSSV</sequence>
<dbReference type="RefSeq" id="YP_009701606.1">
    <property type="nucleotide sequence ID" value="NC_044938.1"/>
</dbReference>
<evidence type="ECO:0000256" key="1">
    <source>
        <dbReference type="SAM" id="MobiDB-lite"/>
    </source>
</evidence>
<dbReference type="EMBL" id="KJ755191">
    <property type="protein sequence ID" value="AJP09106.1"/>
    <property type="molecule type" value="Genomic_DNA"/>
</dbReference>
<protein>
    <submittedName>
        <fullName evidence="2">Uncharacterized protein</fullName>
    </submittedName>
</protein>
<name>A0A171PVM9_9VIRU</name>
<dbReference type="GeneID" id="41900742"/>
<proteinExistence type="predicted"/>
<evidence type="ECO:0000313" key="3">
    <source>
        <dbReference type="Proteomes" id="UP000232922"/>
    </source>
</evidence>
<evidence type="ECO:0000313" key="2">
    <source>
        <dbReference type="EMBL" id="AJP09106.1"/>
    </source>
</evidence>